<dbReference type="OrthoDB" id="6170752at2759"/>
<dbReference type="Proteomes" id="UP001165740">
    <property type="component" value="Chromosome 11"/>
</dbReference>
<gene>
    <name evidence="4" type="primary">LOC106054776</name>
</gene>
<feature type="signal peptide" evidence="2">
    <location>
        <begin position="1"/>
        <end position="23"/>
    </location>
</feature>
<feature type="transmembrane region" description="Helical" evidence="1">
    <location>
        <begin position="185"/>
        <end position="209"/>
    </location>
</feature>
<evidence type="ECO:0000256" key="1">
    <source>
        <dbReference type="SAM" id="Phobius"/>
    </source>
</evidence>
<evidence type="ECO:0000313" key="3">
    <source>
        <dbReference type="Proteomes" id="UP001165740"/>
    </source>
</evidence>
<evidence type="ECO:0000256" key="2">
    <source>
        <dbReference type="SAM" id="SignalP"/>
    </source>
</evidence>
<organism evidence="3 4">
    <name type="scientific">Biomphalaria glabrata</name>
    <name type="common">Bloodfluke planorb</name>
    <name type="synonym">Freshwater snail</name>
    <dbReference type="NCBI Taxonomy" id="6526"/>
    <lineage>
        <taxon>Eukaryota</taxon>
        <taxon>Metazoa</taxon>
        <taxon>Spiralia</taxon>
        <taxon>Lophotrochozoa</taxon>
        <taxon>Mollusca</taxon>
        <taxon>Gastropoda</taxon>
        <taxon>Heterobranchia</taxon>
        <taxon>Euthyneura</taxon>
        <taxon>Panpulmonata</taxon>
        <taxon>Hygrophila</taxon>
        <taxon>Lymnaeoidea</taxon>
        <taxon>Planorbidae</taxon>
        <taxon>Biomphalaria</taxon>
    </lineage>
</organism>
<protein>
    <submittedName>
        <fullName evidence="4">Uncharacterized protein LOC106054776 isoform X1</fullName>
    </submittedName>
</protein>
<dbReference type="GeneID" id="106054776"/>
<keyword evidence="2" id="KW-0732">Signal</keyword>
<sequence length="234" mass="25956">MSWWTCLVLKSLLAATCMVAVQSQTQPQLVFHFVANTTSKTKLPDSRDIHLQAHLESLLYGLMCKSPGNKFIVRVSPGSGTTEVVDEIIGLHNTSDNVKNCLFPGLNPIKCDEENFCALGNKCTATVMAVCQRHGTMSRWLMTQVVDVTIDQVDGAIVLVRCLTKCESGEPQDEHDHDDENGISYMAVGLIVGGVVFGAFILVLAVVIWKIRDTKYLEYPDHPHHVHHVHYVTK</sequence>
<keyword evidence="1" id="KW-1133">Transmembrane helix</keyword>
<dbReference type="RefSeq" id="XP_055860567.1">
    <property type="nucleotide sequence ID" value="XM_056004592.1"/>
</dbReference>
<feature type="chain" id="PRO_5040912401" evidence="2">
    <location>
        <begin position="24"/>
        <end position="234"/>
    </location>
</feature>
<accession>A0A9W2YCW2</accession>
<keyword evidence="3" id="KW-1185">Reference proteome</keyword>
<evidence type="ECO:0000313" key="4">
    <source>
        <dbReference type="RefSeq" id="XP_055860567.1"/>
    </source>
</evidence>
<keyword evidence="1" id="KW-0472">Membrane</keyword>
<name>A0A9W2YCW2_BIOGL</name>
<proteinExistence type="predicted"/>
<reference evidence="4" key="1">
    <citation type="submission" date="2025-08" db="UniProtKB">
        <authorList>
            <consortium name="RefSeq"/>
        </authorList>
    </citation>
    <scope>IDENTIFICATION</scope>
</reference>
<dbReference type="AlphaFoldDB" id="A0A9W2YCW2"/>
<keyword evidence="1" id="KW-0812">Transmembrane</keyword>